<organism evidence="1 2">
    <name type="scientific">Aspergillus homomorphus (strain CBS 101889)</name>
    <dbReference type="NCBI Taxonomy" id="1450537"/>
    <lineage>
        <taxon>Eukaryota</taxon>
        <taxon>Fungi</taxon>
        <taxon>Dikarya</taxon>
        <taxon>Ascomycota</taxon>
        <taxon>Pezizomycotina</taxon>
        <taxon>Eurotiomycetes</taxon>
        <taxon>Eurotiomycetidae</taxon>
        <taxon>Eurotiales</taxon>
        <taxon>Aspergillaceae</taxon>
        <taxon>Aspergillus</taxon>
        <taxon>Aspergillus subgen. Circumdati</taxon>
    </lineage>
</organism>
<proteinExistence type="predicted"/>
<reference evidence="1 2" key="1">
    <citation type="submission" date="2018-02" db="EMBL/GenBank/DDBJ databases">
        <title>The genomes of Aspergillus section Nigri reveals drivers in fungal speciation.</title>
        <authorList>
            <consortium name="DOE Joint Genome Institute"/>
            <person name="Vesth T.C."/>
            <person name="Nybo J."/>
            <person name="Theobald S."/>
            <person name="Brandl J."/>
            <person name="Frisvad J.C."/>
            <person name="Nielsen K.F."/>
            <person name="Lyhne E.K."/>
            <person name="Kogle M.E."/>
            <person name="Kuo A."/>
            <person name="Riley R."/>
            <person name="Clum A."/>
            <person name="Nolan M."/>
            <person name="Lipzen A."/>
            <person name="Salamov A."/>
            <person name="Henrissat B."/>
            <person name="Wiebenga A."/>
            <person name="De vries R.P."/>
            <person name="Grigoriev I.V."/>
            <person name="Mortensen U.H."/>
            <person name="Andersen M.R."/>
            <person name="Baker S.E."/>
        </authorList>
    </citation>
    <scope>NUCLEOTIDE SEQUENCE [LARGE SCALE GENOMIC DNA]</scope>
    <source>
        <strain evidence="1 2">CBS 101889</strain>
    </source>
</reference>
<dbReference type="RefSeq" id="XP_025551311.1">
    <property type="nucleotide sequence ID" value="XM_025700942.1"/>
</dbReference>
<evidence type="ECO:0000313" key="2">
    <source>
        <dbReference type="Proteomes" id="UP000248961"/>
    </source>
</evidence>
<accession>A0A395HWI1</accession>
<dbReference type="EMBL" id="KZ824284">
    <property type="protein sequence ID" value="RAL12157.1"/>
    <property type="molecule type" value="Genomic_DNA"/>
</dbReference>
<keyword evidence="2" id="KW-1185">Reference proteome</keyword>
<protein>
    <submittedName>
        <fullName evidence="1">Uncharacterized protein</fullName>
    </submittedName>
</protein>
<evidence type="ECO:0000313" key="1">
    <source>
        <dbReference type="EMBL" id="RAL12157.1"/>
    </source>
</evidence>
<name>A0A395HWI1_ASPHC</name>
<dbReference type="GeneID" id="37205231"/>
<dbReference type="AlphaFoldDB" id="A0A395HWI1"/>
<sequence length="86" mass="9758">MRWLPPLSCLSFGTNHEYLFPAFPSLHLPLALIFNSSAPLCPVSTQNLDLVVLVRFLNQLTIILSIHRFPNPYLALFFRSHAPLPT</sequence>
<dbReference type="VEuPathDB" id="FungiDB:BO97DRAFT_60979"/>
<gene>
    <name evidence="1" type="ORF">BO97DRAFT_60979</name>
</gene>
<dbReference type="Proteomes" id="UP000248961">
    <property type="component" value="Unassembled WGS sequence"/>
</dbReference>